<keyword evidence="2" id="KW-1185">Reference proteome</keyword>
<reference evidence="1 2" key="1">
    <citation type="submission" date="2017-11" db="EMBL/GenBank/DDBJ databases">
        <title>Comparative genomic analysis of Holospora spp., intranuclear symbionts of paramecia.</title>
        <authorList>
            <person name="Garushyants S.K."/>
            <person name="Beliavskaya A."/>
            <person name="Malko D.B."/>
            <person name="Logacheva M.D."/>
            <person name="Rautian M.S."/>
            <person name="Gelfand M.S."/>
        </authorList>
    </citation>
    <scope>NUCLEOTIDE SEQUENCE [LARGE SCALE GENOMIC DNA]</scope>
    <source>
        <strain evidence="2">02AZ16</strain>
    </source>
</reference>
<gene>
    <name evidence="1" type="ORF">HCUR_00479</name>
</gene>
<organism evidence="1 2">
    <name type="scientific">Holospora curviuscula</name>
    <dbReference type="NCBI Taxonomy" id="1082868"/>
    <lineage>
        <taxon>Bacteria</taxon>
        <taxon>Pseudomonadati</taxon>
        <taxon>Pseudomonadota</taxon>
        <taxon>Alphaproteobacteria</taxon>
        <taxon>Holosporales</taxon>
        <taxon>Holosporaceae</taxon>
        <taxon>Holospora</taxon>
    </lineage>
</organism>
<proteinExistence type="predicted"/>
<accession>A0A2S5RAF0</accession>
<evidence type="ECO:0000313" key="1">
    <source>
        <dbReference type="EMBL" id="PPE04288.1"/>
    </source>
</evidence>
<dbReference type="AlphaFoldDB" id="A0A2S5RAF0"/>
<name>A0A2S5RAF0_9PROT</name>
<dbReference type="Proteomes" id="UP000239425">
    <property type="component" value="Unassembled WGS sequence"/>
</dbReference>
<dbReference type="RefSeq" id="WP_243397252.1">
    <property type="nucleotide sequence ID" value="NZ_PHHC01000078.1"/>
</dbReference>
<dbReference type="EMBL" id="PHHC01000078">
    <property type="protein sequence ID" value="PPE04288.1"/>
    <property type="molecule type" value="Genomic_DNA"/>
</dbReference>
<evidence type="ECO:0000313" key="2">
    <source>
        <dbReference type="Proteomes" id="UP000239425"/>
    </source>
</evidence>
<protein>
    <submittedName>
        <fullName evidence="1">Uncharacterized protein</fullName>
    </submittedName>
</protein>
<comment type="caution">
    <text evidence="1">The sequence shown here is derived from an EMBL/GenBank/DDBJ whole genome shotgun (WGS) entry which is preliminary data.</text>
</comment>
<sequence length="285" mass="33506">MSMLGQYYRWYVLGELTADKKIKNPDWQDCTRYLAGFLMKVLLLNEWREYDYPKYDWTYKFADVADDFWGLFEWGKDISGKNIDDIVDREKEHGRDHYPGNSLMNYIAETTIMGDSINADILECIAITNDLFIGRRSSDDMYNAFMTHAPYDPNIKWPCHPHHDTLCPSFHRAIQPYLQSQDPPRSQAVIWVPFPILRFAFFAKEVALFGRSFDGMQRVAQEQLEQLDSRLIHPEYFYILARVLELEDTPESRNSLDILANNLFLGEKPLTQAWVEGPEEVPWLR</sequence>